<evidence type="ECO:0000256" key="4">
    <source>
        <dbReference type="ARBA" id="ARBA00022989"/>
    </source>
</evidence>
<keyword evidence="4 6" id="KW-1133">Transmembrane helix</keyword>
<evidence type="ECO:0000313" key="8">
    <source>
        <dbReference type="EMBL" id="GAA1908661.1"/>
    </source>
</evidence>
<evidence type="ECO:0000256" key="6">
    <source>
        <dbReference type="SAM" id="Phobius"/>
    </source>
</evidence>
<evidence type="ECO:0000259" key="7">
    <source>
        <dbReference type="Pfam" id="PF13396"/>
    </source>
</evidence>
<dbReference type="Pfam" id="PF13396">
    <property type="entry name" value="PLDc_N"/>
    <property type="match status" value="1"/>
</dbReference>
<dbReference type="EMBL" id="BAAALV010000002">
    <property type="protein sequence ID" value="GAA1908661.1"/>
    <property type="molecule type" value="Genomic_DNA"/>
</dbReference>
<name>A0ABP5ABI0_9MICC</name>
<gene>
    <name evidence="8" type="ORF">GCM10009688_11160</name>
</gene>
<sequence>MSVDYLMWIPAAALLALLVLTLTAGALISLFRTGETAGGKRVFWFAVVLLLPVAGAIAWLAVLQHSTRAAAAGESGTEPLA</sequence>
<keyword evidence="2" id="KW-1003">Cell membrane</keyword>
<keyword evidence="3 6" id="KW-0812">Transmembrane</keyword>
<comment type="subcellular location">
    <subcellularLocation>
        <location evidence="1">Cell membrane</location>
        <topology evidence="1">Multi-pass membrane protein</topology>
    </subcellularLocation>
</comment>
<dbReference type="Proteomes" id="UP001500784">
    <property type="component" value="Unassembled WGS sequence"/>
</dbReference>
<comment type="caution">
    <text evidence="8">The sequence shown here is derived from an EMBL/GenBank/DDBJ whole genome shotgun (WGS) entry which is preliminary data.</text>
</comment>
<evidence type="ECO:0000256" key="1">
    <source>
        <dbReference type="ARBA" id="ARBA00004651"/>
    </source>
</evidence>
<keyword evidence="5 6" id="KW-0472">Membrane</keyword>
<feature type="domain" description="Cardiolipin synthase N-terminal" evidence="7">
    <location>
        <begin position="22"/>
        <end position="61"/>
    </location>
</feature>
<evidence type="ECO:0000256" key="2">
    <source>
        <dbReference type="ARBA" id="ARBA00022475"/>
    </source>
</evidence>
<keyword evidence="9" id="KW-1185">Reference proteome</keyword>
<organism evidence="8 9">
    <name type="scientific">Arthrobacter gandavensis</name>
    <dbReference type="NCBI Taxonomy" id="169960"/>
    <lineage>
        <taxon>Bacteria</taxon>
        <taxon>Bacillati</taxon>
        <taxon>Actinomycetota</taxon>
        <taxon>Actinomycetes</taxon>
        <taxon>Micrococcales</taxon>
        <taxon>Micrococcaceae</taxon>
        <taxon>Arthrobacter</taxon>
    </lineage>
</organism>
<evidence type="ECO:0000313" key="9">
    <source>
        <dbReference type="Proteomes" id="UP001500784"/>
    </source>
</evidence>
<reference evidence="9" key="1">
    <citation type="journal article" date="2019" name="Int. J. Syst. Evol. Microbiol.">
        <title>The Global Catalogue of Microorganisms (GCM) 10K type strain sequencing project: providing services to taxonomists for standard genome sequencing and annotation.</title>
        <authorList>
            <consortium name="The Broad Institute Genomics Platform"/>
            <consortium name="The Broad Institute Genome Sequencing Center for Infectious Disease"/>
            <person name="Wu L."/>
            <person name="Ma J."/>
        </authorList>
    </citation>
    <scope>NUCLEOTIDE SEQUENCE [LARGE SCALE GENOMIC DNA]</scope>
    <source>
        <strain evidence="9">JCM 13316</strain>
    </source>
</reference>
<proteinExistence type="predicted"/>
<protein>
    <recommendedName>
        <fullName evidence="7">Cardiolipin synthase N-terminal domain-containing protein</fullName>
    </recommendedName>
</protein>
<dbReference type="RefSeq" id="WP_152225603.1">
    <property type="nucleotide sequence ID" value="NZ_BAAALV010000002.1"/>
</dbReference>
<dbReference type="InterPro" id="IPR027379">
    <property type="entry name" value="CLS_N"/>
</dbReference>
<accession>A0ABP5ABI0</accession>
<evidence type="ECO:0000256" key="3">
    <source>
        <dbReference type="ARBA" id="ARBA00022692"/>
    </source>
</evidence>
<evidence type="ECO:0000256" key="5">
    <source>
        <dbReference type="ARBA" id="ARBA00023136"/>
    </source>
</evidence>
<feature type="transmembrane region" description="Helical" evidence="6">
    <location>
        <begin position="42"/>
        <end position="62"/>
    </location>
</feature>